<proteinExistence type="predicted"/>
<comment type="caution">
    <text evidence="2">The sequence shown here is derived from an EMBL/GenBank/DDBJ whole genome shotgun (WGS) entry which is preliminary data.</text>
</comment>
<gene>
    <name evidence="2" type="ORF">PXEA_LOCUS25638</name>
</gene>
<dbReference type="Proteomes" id="UP000784294">
    <property type="component" value="Unassembled WGS sequence"/>
</dbReference>
<evidence type="ECO:0000256" key="1">
    <source>
        <dbReference type="SAM" id="MobiDB-lite"/>
    </source>
</evidence>
<evidence type="ECO:0000313" key="3">
    <source>
        <dbReference type="Proteomes" id="UP000784294"/>
    </source>
</evidence>
<dbReference type="AlphaFoldDB" id="A0A448XAC0"/>
<dbReference type="EMBL" id="CAAALY010131345">
    <property type="protein sequence ID" value="VEL32198.1"/>
    <property type="molecule type" value="Genomic_DNA"/>
</dbReference>
<organism evidence="2 3">
    <name type="scientific">Protopolystoma xenopodis</name>
    <dbReference type="NCBI Taxonomy" id="117903"/>
    <lineage>
        <taxon>Eukaryota</taxon>
        <taxon>Metazoa</taxon>
        <taxon>Spiralia</taxon>
        <taxon>Lophotrochozoa</taxon>
        <taxon>Platyhelminthes</taxon>
        <taxon>Monogenea</taxon>
        <taxon>Polyopisthocotylea</taxon>
        <taxon>Polystomatidea</taxon>
        <taxon>Polystomatidae</taxon>
        <taxon>Protopolystoma</taxon>
    </lineage>
</organism>
<protein>
    <submittedName>
        <fullName evidence="2">Uncharacterized protein</fullName>
    </submittedName>
</protein>
<sequence>MGSARNSDPVEKVSQTETQANGAELSATQPFLPSVSLGWKFDLDLSLLVTD</sequence>
<feature type="compositionally biased region" description="Polar residues" evidence="1">
    <location>
        <begin position="13"/>
        <end position="27"/>
    </location>
</feature>
<keyword evidence="3" id="KW-1185">Reference proteome</keyword>
<feature type="region of interest" description="Disordered" evidence="1">
    <location>
        <begin position="1"/>
        <end position="27"/>
    </location>
</feature>
<evidence type="ECO:0000313" key="2">
    <source>
        <dbReference type="EMBL" id="VEL32198.1"/>
    </source>
</evidence>
<reference evidence="2" key="1">
    <citation type="submission" date="2018-11" db="EMBL/GenBank/DDBJ databases">
        <authorList>
            <consortium name="Pathogen Informatics"/>
        </authorList>
    </citation>
    <scope>NUCLEOTIDE SEQUENCE</scope>
</reference>
<name>A0A448XAC0_9PLAT</name>
<accession>A0A448XAC0</accession>